<accession>A0ABY6KVP1</accession>
<reference evidence="1 2" key="1">
    <citation type="submission" date="2022-01" db="EMBL/GenBank/DDBJ databases">
        <title>A chromosomal length assembly of Cordylochernes scorpioides.</title>
        <authorList>
            <person name="Zeh D."/>
            <person name="Zeh J."/>
        </authorList>
    </citation>
    <scope>NUCLEOTIDE SEQUENCE [LARGE SCALE GENOMIC DNA]</scope>
    <source>
        <strain evidence="1">IN4F17</strain>
        <tissue evidence="1">Whole Body</tissue>
    </source>
</reference>
<keyword evidence="2" id="KW-1185">Reference proteome</keyword>
<dbReference type="PANTHER" id="PTHR36498:SF1">
    <property type="entry name" value="TATA-BINDING PROTEIN-ASSOCIATED FACTOR 172"/>
    <property type="match status" value="1"/>
</dbReference>
<gene>
    <name evidence="1" type="ORF">LAZ67_10001188</name>
</gene>
<proteinExistence type="predicted"/>
<dbReference type="SUPFAM" id="SSF48371">
    <property type="entry name" value="ARM repeat"/>
    <property type="match status" value="1"/>
</dbReference>
<dbReference type="EMBL" id="CP092872">
    <property type="protein sequence ID" value="UYV72921.1"/>
    <property type="molecule type" value="Genomic_DNA"/>
</dbReference>
<evidence type="ECO:0000313" key="2">
    <source>
        <dbReference type="Proteomes" id="UP001235939"/>
    </source>
</evidence>
<dbReference type="Gene3D" id="1.25.10.10">
    <property type="entry name" value="Leucine-rich Repeat Variant"/>
    <property type="match status" value="1"/>
</dbReference>
<dbReference type="Proteomes" id="UP001235939">
    <property type="component" value="Chromosome 10"/>
</dbReference>
<dbReference type="PANTHER" id="PTHR36498">
    <property type="entry name" value="TATA-BINDING PROTEIN-ASSOCIATED FACTOR 172"/>
    <property type="match status" value="1"/>
</dbReference>
<evidence type="ECO:0000313" key="1">
    <source>
        <dbReference type="EMBL" id="UYV72921.1"/>
    </source>
</evidence>
<protein>
    <submittedName>
        <fullName evidence="1">BTAF1</fullName>
    </submittedName>
</protein>
<dbReference type="InterPro" id="IPR011989">
    <property type="entry name" value="ARM-like"/>
</dbReference>
<dbReference type="InterPro" id="IPR016024">
    <property type="entry name" value="ARM-type_fold"/>
</dbReference>
<organism evidence="1 2">
    <name type="scientific">Cordylochernes scorpioides</name>
    <dbReference type="NCBI Taxonomy" id="51811"/>
    <lineage>
        <taxon>Eukaryota</taxon>
        <taxon>Metazoa</taxon>
        <taxon>Ecdysozoa</taxon>
        <taxon>Arthropoda</taxon>
        <taxon>Chelicerata</taxon>
        <taxon>Arachnida</taxon>
        <taxon>Pseudoscorpiones</taxon>
        <taxon>Cheliferoidea</taxon>
        <taxon>Chernetidae</taxon>
        <taxon>Cordylochernes</taxon>
    </lineage>
</organism>
<name>A0ABY6KVP1_9ARAC</name>
<dbReference type="InterPro" id="IPR044972">
    <property type="entry name" value="Mot1"/>
</dbReference>
<sequence>MISRLDRLFMLLDSSASTVTKKAAASQIGDIQQQHPGELQTLLTKVQPYLHNSNWDTRIAAGHAIESIIKNVPSWNPPGQPLAQDEMKPEVGQIRLVDFSIQKVMEKGMDLLACEGNQYEVDGKNLNKEEIRQQYLLINKKLGLSSFIQQEATFINDKDLIHKFVSPTPSDEWPLTTFCQRLMNDLFHPVWEVRHGAATALREVVKHHGKGAGKATRMTANQLEEANQIWLEDLTFRLICVLALDKLGDFISDQVVAPVRETCAQALGLTVGLLRPAPTLAAIQLLLQLLERPEWEARHGGLLGLKYCLAVCSVSILFLGLF</sequence>